<dbReference type="OrthoDB" id="9810642at2"/>
<dbReference type="AlphaFoldDB" id="A0A345UIH6"/>
<feature type="domain" description="LytR/CpsA/Psr regulator C-terminal" evidence="1">
    <location>
        <begin position="56"/>
        <end position="144"/>
    </location>
</feature>
<reference evidence="2 3" key="1">
    <citation type="submission" date="2018-03" db="EMBL/GenBank/DDBJ databases">
        <title>Phenotypic and genomic properties of Cyclonatronum proteinivorum gen. nov., sp. nov., a haloalkaliphilic bacteroidete from soda lakes possessing Na+-translocating rhodopsin.</title>
        <authorList>
            <person name="Toshchakov S.V."/>
            <person name="Korzhenkov A."/>
            <person name="Samarov N.I."/>
            <person name="Kublanov I.V."/>
            <person name="Muntyan M.S."/>
            <person name="Sorokin D.Y."/>
        </authorList>
    </citation>
    <scope>NUCLEOTIDE SEQUENCE [LARGE SCALE GENOMIC DNA]</scope>
    <source>
        <strain evidence="2 3">Omega</strain>
    </source>
</reference>
<gene>
    <name evidence="2" type="ORF">CYPRO_1003</name>
</gene>
<dbReference type="Pfam" id="PF13399">
    <property type="entry name" value="LytR_C"/>
    <property type="match status" value="1"/>
</dbReference>
<dbReference type="EMBL" id="CP027806">
    <property type="protein sequence ID" value="AXJ00278.1"/>
    <property type="molecule type" value="Genomic_DNA"/>
</dbReference>
<name>A0A345UIH6_9BACT</name>
<keyword evidence="3" id="KW-1185">Reference proteome</keyword>
<evidence type="ECO:0000259" key="1">
    <source>
        <dbReference type="Pfam" id="PF13399"/>
    </source>
</evidence>
<dbReference type="Proteomes" id="UP000254808">
    <property type="component" value="Chromosome"/>
</dbReference>
<dbReference type="KEGG" id="cprv:CYPRO_1003"/>
<sequence>MHMRSLSKSAFMLNMGIGASSVVLAVLLIALVARTAYPRVFTERTELQSHLLSNVIQVEVLNGCGVQGVAAQFTNQLRGLGFDVVQSGNFETFDLPESIIIDRAGNAANARRVALALGIDKKNIITETSPYFYLDATVVVGADYEQLLRSRQ</sequence>
<proteinExistence type="predicted"/>
<accession>A0A345UIH6</accession>
<evidence type="ECO:0000313" key="3">
    <source>
        <dbReference type="Proteomes" id="UP000254808"/>
    </source>
</evidence>
<protein>
    <submittedName>
        <fullName evidence="2">LytR cell envelope-related transcriptional attenuator</fullName>
    </submittedName>
</protein>
<dbReference type="Gene3D" id="3.30.70.2390">
    <property type="match status" value="1"/>
</dbReference>
<organism evidence="2 3">
    <name type="scientific">Cyclonatronum proteinivorum</name>
    <dbReference type="NCBI Taxonomy" id="1457365"/>
    <lineage>
        <taxon>Bacteria</taxon>
        <taxon>Pseudomonadati</taxon>
        <taxon>Balneolota</taxon>
        <taxon>Balneolia</taxon>
        <taxon>Balneolales</taxon>
        <taxon>Cyclonatronaceae</taxon>
        <taxon>Cyclonatronum</taxon>
    </lineage>
</organism>
<dbReference type="InterPro" id="IPR027381">
    <property type="entry name" value="LytR/CpsA/Psr_C"/>
</dbReference>
<evidence type="ECO:0000313" key="2">
    <source>
        <dbReference type="EMBL" id="AXJ00278.1"/>
    </source>
</evidence>